<keyword evidence="3" id="KW-0050">Antiport</keyword>
<reference evidence="11" key="1">
    <citation type="submission" date="2025-08" db="UniProtKB">
        <authorList>
            <consortium name="RefSeq"/>
        </authorList>
    </citation>
    <scope>IDENTIFICATION</scope>
    <source>
        <strain evidence="11">11010-0011.00</strain>
        <tissue evidence="11">Whole body</tissue>
    </source>
</reference>
<keyword evidence="4" id="KW-0109">Calcium transport</keyword>
<dbReference type="GeneID" id="115626531"/>
<dbReference type="Gene3D" id="1.20.1420.30">
    <property type="entry name" value="NCX, central ion-binding region"/>
    <property type="match status" value="2"/>
</dbReference>
<keyword evidence="6 8" id="KW-1133">Transmembrane helix</keyword>
<feature type="transmembrane region" description="Helical" evidence="8">
    <location>
        <begin position="365"/>
        <end position="386"/>
    </location>
</feature>
<evidence type="ECO:0000256" key="7">
    <source>
        <dbReference type="ARBA" id="ARBA00023136"/>
    </source>
</evidence>
<dbReference type="AlphaFoldDB" id="A0A6J2TMH5"/>
<dbReference type="Pfam" id="PF01699">
    <property type="entry name" value="Na_Ca_ex"/>
    <property type="match status" value="2"/>
</dbReference>
<evidence type="ECO:0000259" key="9">
    <source>
        <dbReference type="Pfam" id="PF01699"/>
    </source>
</evidence>
<name>A0A6J2TMH5_DROLE</name>
<protein>
    <submittedName>
        <fullName evidence="11">Sodium/calcium exchanger 7</fullName>
    </submittedName>
</protein>
<keyword evidence="10" id="KW-1185">Reference proteome</keyword>
<keyword evidence="2" id="KW-0813">Transport</keyword>
<evidence type="ECO:0000256" key="5">
    <source>
        <dbReference type="ARBA" id="ARBA00022692"/>
    </source>
</evidence>
<dbReference type="InterPro" id="IPR044880">
    <property type="entry name" value="NCX_ion-bd_dom_sf"/>
</dbReference>
<feature type="transmembrane region" description="Helical" evidence="8">
    <location>
        <begin position="509"/>
        <end position="526"/>
    </location>
</feature>
<evidence type="ECO:0000256" key="3">
    <source>
        <dbReference type="ARBA" id="ARBA00022449"/>
    </source>
</evidence>
<keyword evidence="4" id="KW-0106">Calcium</keyword>
<evidence type="ECO:0000256" key="2">
    <source>
        <dbReference type="ARBA" id="ARBA00022448"/>
    </source>
</evidence>
<feature type="transmembrane region" description="Helical" evidence="8">
    <location>
        <begin position="538"/>
        <end position="559"/>
    </location>
</feature>
<evidence type="ECO:0000256" key="1">
    <source>
        <dbReference type="ARBA" id="ARBA00004141"/>
    </source>
</evidence>
<feature type="transmembrane region" description="Helical" evidence="8">
    <location>
        <begin position="122"/>
        <end position="143"/>
    </location>
</feature>
<proteinExistence type="predicted"/>
<feature type="transmembrane region" description="Helical" evidence="8">
    <location>
        <begin position="78"/>
        <end position="102"/>
    </location>
</feature>
<feature type="transmembrane region" description="Helical" evidence="8">
    <location>
        <begin position="398"/>
        <end position="416"/>
    </location>
</feature>
<evidence type="ECO:0000256" key="4">
    <source>
        <dbReference type="ARBA" id="ARBA00022568"/>
    </source>
</evidence>
<keyword evidence="7 8" id="KW-0472">Membrane</keyword>
<evidence type="ECO:0000313" key="11">
    <source>
        <dbReference type="RefSeq" id="XP_030377771.1"/>
    </source>
</evidence>
<feature type="transmembrane region" description="Helical" evidence="8">
    <location>
        <begin position="338"/>
        <end position="359"/>
    </location>
</feature>
<dbReference type="GO" id="GO:0005432">
    <property type="term" value="F:calcium:sodium antiporter activity"/>
    <property type="evidence" value="ECO:0007669"/>
    <property type="project" value="TreeGrafter"/>
</dbReference>
<dbReference type="GO" id="GO:0016020">
    <property type="term" value="C:membrane"/>
    <property type="evidence" value="ECO:0007669"/>
    <property type="project" value="UniProtKB-SubCell"/>
</dbReference>
<feature type="transmembrane region" description="Helical" evidence="8">
    <location>
        <begin position="466"/>
        <end position="489"/>
    </location>
</feature>
<comment type="subcellular location">
    <subcellularLocation>
        <location evidence="1">Membrane</location>
        <topology evidence="1">Multi-pass membrane protein</topology>
    </subcellularLocation>
</comment>
<evidence type="ECO:0000256" key="6">
    <source>
        <dbReference type="ARBA" id="ARBA00022989"/>
    </source>
</evidence>
<keyword evidence="4" id="KW-0406">Ion transport</keyword>
<feature type="transmembrane region" description="Helical" evidence="8">
    <location>
        <begin position="155"/>
        <end position="173"/>
    </location>
</feature>
<dbReference type="PANTHER" id="PTHR12266:SF0">
    <property type="entry name" value="MITOCHONDRIAL SODIUM_CALCIUM EXCHANGER PROTEIN"/>
    <property type="match status" value="1"/>
</dbReference>
<dbReference type="OrthoDB" id="407410at2759"/>
<dbReference type="GO" id="GO:0006874">
    <property type="term" value="P:intracellular calcium ion homeostasis"/>
    <property type="evidence" value="ECO:0007669"/>
    <property type="project" value="TreeGrafter"/>
</dbReference>
<feature type="transmembrane region" description="Helical" evidence="8">
    <location>
        <begin position="210"/>
        <end position="231"/>
    </location>
</feature>
<dbReference type="PANTHER" id="PTHR12266">
    <property type="entry name" value="NA+/CA2+ K+ INDEPENDENT EXCHANGER"/>
    <property type="match status" value="1"/>
</dbReference>
<feature type="domain" description="Sodium/calcium exchanger membrane region" evidence="9">
    <location>
        <begin position="404"/>
        <end position="552"/>
    </location>
</feature>
<dbReference type="InterPro" id="IPR051359">
    <property type="entry name" value="CaCA_antiporter"/>
</dbReference>
<gene>
    <name evidence="11" type="primary">LOC115626531</name>
</gene>
<feature type="transmembrane region" description="Helical" evidence="8">
    <location>
        <begin position="308"/>
        <end position="326"/>
    </location>
</feature>
<feature type="domain" description="Sodium/calcium exchanger membrane region" evidence="9">
    <location>
        <begin position="95"/>
        <end position="225"/>
    </location>
</feature>
<dbReference type="Proteomes" id="UP000504634">
    <property type="component" value="Unplaced"/>
</dbReference>
<sequence length="580" mass="65770">MAQLYENFNTTNQTSPHFEAHLNFAKPISQSTCGLINVLNLENRCNHAKTACLEHVYIFEYTSFYYCNLYSNDVSRTLGIALLIGICIFQFWLEAITTAQFFCPALTEVCRMLHMNENVAGATILAFGNGAPDFFTSIVGLWSDSRHIYTETSSATLFVSVFVAGVIVYTRPFSIEPAFFLRDSGFVLLYTIYVDYVVKANENNIRLVDSICMSLIYLVYILVIIVDQYLLLRKRRLLMAQAAKMEAEKVSDEPIPMLEEAQRLPAYKSTMGMFDDDPPPKEEHLWWQLFQALNSLHCATFKKRSHVVQLYIVLQWIPTFILRLLIPRINLEDSEYQWSKLLCSLQFVLTPTFVTFAFWQTKSLFLNIPVFIVVAVVCVPLCVYAYLHTRVDVIPDWYHYMTIMSIISCVFVIYAVAREIIVVLETLGLALKRSNTFIGCTFFTWGNGLGDLITNLALARQGYPRMAYAACFGAPVFSCFVSVALPLLYKTIVSPTGVTLNTEGTIGENTSVLVIIGCSANVLYALTTNFMLRRNVGLLGIIIYILFLVLVVANEFQLLHSYGTDHLLDSNRYELEFGVV</sequence>
<accession>A0A6J2TMH5</accession>
<keyword evidence="5 8" id="KW-0812">Transmembrane</keyword>
<dbReference type="InterPro" id="IPR004837">
    <property type="entry name" value="NaCa_Exmemb"/>
</dbReference>
<evidence type="ECO:0000256" key="8">
    <source>
        <dbReference type="SAM" id="Phobius"/>
    </source>
</evidence>
<evidence type="ECO:0000313" key="10">
    <source>
        <dbReference type="Proteomes" id="UP000504634"/>
    </source>
</evidence>
<dbReference type="RefSeq" id="XP_030377771.1">
    <property type="nucleotide sequence ID" value="XM_030521911.1"/>
</dbReference>
<organism evidence="10 11">
    <name type="scientific">Drosophila lebanonensis</name>
    <name type="common">Fruit fly</name>
    <name type="synonym">Scaptodrosophila lebanonensis</name>
    <dbReference type="NCBI Taxonomy" id="7225"/>
    <lineage>
        <taxon>Eukaryota</taxon>
        <taxon>Metazoa</taxon>
        <taxon>Ecdysozoa</taxon>
        <taxon>Arthropoda</taxon>
        <taxon>Hexapoda</taxon>
        <taxon>Insecta</taxon>
        <taxon>Pterygota</taxon>
        <taxon>Neoptera</taxon>
        <taxon>Endopterygota</taxon>
        <taxon>Diptera</taxon>
        <taxon>Brachycera</taxon>
        <taxon>Muscomorpha</taxon>
        <taxon>Ephydroidea</taxon>
        <taxon>Drosophilidae</taxon>
        <taxon>Scaptodrosophila</taxon>
    </lineage>
</organism>